<reference evidence="3" key="1">
    <citation type="submission" date="2017-11" db="EMBL/GenBank/DDBJ databases">
        <authorList>
            <person name="Seth-Smith MB H."/>
        </authorList>
    </citation>
    <scope>NUCLEOTIDE SEQUENCE [LARGE SCALE GENOMIC DNA]</scope>
</reference>
<organism evidence="2 3">
    <name type="scientific">Chlamydia poikilotherma</name>
    <dbReference type="NCBI Taxonomy" id="1967783"/>
    <lineage>
        <taxon>Bacteria</taxon>
        <taxon>Pseudomonadati</taxon>
        <taxon>Chlamydiota</taxon>
        <taxon>Chlamydiia</taxon>
        <taxon>Chlamydiales</taxon>
        <taxon>Chlamydiaceae</taxon>
        <taxon>Chlamydia/Chlamydophila group</taxon>
        <taxon>Chlamydia</taxon>
    </lineage>
</organism>
<feature type="transmembrane region" description="Helical" evidence="1">
    <location>
        <begin position="39"/>
        <end position="59"/>
    </location>
</feature>
<dbReference type="KEGG" id="chla:C834K_0360"/>
<evidence type="ECO:0000313" key="3">
    <source>
        <dbReference type="Proteomes" id="UP000258476"/>
    </source>
</evidence>
<dbReference type="Proteomes" id="UP000258476">
    <property type="component" value="Chromosome"/>
</dbReference>
<evidence type="ECO:0000313" key="2">
    <source>
        <dbReference type="EMBL" id="SYX08823.1"/>
    </source>
</evidence>
<sequence length="132" mass="15056">MFTSYVTLPTHIHTTNRNTLIPVPTTKITVCKTAYFPEISMRFLVFPISGLIFTIFLIYRRFTVMRTAYSILNYTPNKSCADKLCSRLHPKYHIPLIAFGILGGIGLLTPFLIIGAILCLILKILKKLYLFI</sequence>
<name>A0A3B0PNT2_9CHLA</name>
<keyword evidence="3" id="KW-1185">Reference proteome</keyword>
<gene>
    <name evidence="2" type="ORF">C834K_0360</name>
</gene>
<keyword evidence="1" id="KW-1133">Transmembrane helix</keyword>
<proteinExistence type="predicted"/>
<accession>A0A3B0PNT2</accession>
<dbReference type="EMBL" id="LS992154">
    <property type="protein sequence ID" value="SYX08823.1"/>
    <property type="molecule type" value="Genomic_DNA"/>
</dbReference>
<evidence type="ECO:0000256" key="1">
    <source>
        <dbReference type="SAM" id="Phobius"/>
    </source>
</evidence>
<feature type="transmembrane region" description="Helical" evidence="1">
    <location>
        <begin position="96"/>
        <end position="125"/>
    </location>
</feature>
<keyword evidence="1" id="KW-0812">Transmembrane</keyword>
<protein>
    <submittedName>
        <fullName evidence="2">Uncharacterized protein</fullName>
    </submittedName>
</protein>
<keyword evidence="1" id="KW-0472">Membrane</keyword>
<dbReference type="AlphaFoldDB" id="A0A3B0PNT2"/>